<keyword evidence="1" id="KW-0066">ATP synthesis</keyword>
<reference evidence="4" key="1">
    <citation type="journal article" date="2023" name="Int. J. Syst. Evol. Microbiol.">
        <title>Methylocystis iwaonis sp. nov., a type II methane-oxidizing bacterium from surface soil of a rice paddy field in Japan, and emended description of the genus Methylocystis (ex Whittenbury et al. 1970) Bowman et al. 1993.</title>
        <authorList>
            <person name="Kaise H."/>
            <person name="Sawadogo J.B."/>
            <person name="Alam M.S."/>
            <person name="Ueno C."/>
            <person name="Dianou D."/>
            <person name="Shinjo R."/>
            <person name="Asakawa S."/>
        </authorList>
    </citation>
    <scope>NUCLEOTIDE SEQUENCE</scope>
    <source>
        <strain evidence="4">LMG27198</strain>
    </source>
</reference>
<evidence type="ECO:0000259" key="3">
    <source>
        <dbReference type="Pfam" id="PF03976"/>
    </source>
</evidence>
<dbReference type="PANTHER" id="PTHR34383">
    <property type="entry name" value="POLYPHOSPHATE:AMP PHOSPHOTRANSFERASE-RELATED"/>
    <property type="match status" value="1"/>
</dbReference>
<comment type="catalytic activity">
    <reaction evidence="2">
        <text>[phosphate](n) + ATP = [phosphate](n+1) + ADP</text>
        <dbReference type="Rhea" id="RHEA:19573"/>
        <dbReference type="Rhea" id="RHEA-COMP:9859"/>
        <dbReference type="Rhea" id="RHEA-COMP:14280"/>
        <dbReference type="ChEBI" id="CHEBI:16838"/>
        <dbReference type="ChEBI" id="CHEBI:30616"/>
        <dbReference type="ChEBI" id="CHEBI:456216"/>
    </reaction>
    <physiologicalReaction direction="right-to-left" evidence="2">
        <dbReference type="Rhea" id="RHEA:19575"/>
    </physiologicalReaction>
</comment>
<dbReference type="Proteomes" id="UP001144323">
    <property type="component" value="Unassembled WGS sequence"/>
</dbReference>
<protein>
    <submittedName>
        <fullName evidence="4">Polyphosphate:AMP phosphotransferase</fullName>
    </submittedName>
</protein>
<comment type="caution">
    <text evidence="4">The sequence shown here is derived from an EMBL/GenBank/DDBJ whole genome shotgun (WGS) entry which is preliminary data.</text>
</comment>
<feature type="domain" description="Polyphosphate kinase-2-related" evidence="3">
    <location>
        <begin position="311"/>
        <end position="531"/>
    </location>
</feature>
<dbReference type="NCBIfam" id="TIGR03708">
    <property type="entry name" value="poly_P_AMP_trns"/>
    <property type="match status" value="1"/>
</dbReference>
<dbReference type="InterPro" id="IPR022488">
    <property type="entry name" value="PPK2-related"/>
</dbReference>
<gene>
    <name evidence="4" type="primary">ppk-2</name>
    <name evidence="4" type="ORF">LMG27198_05150</name>
</gene>
<name>A0A9W6LQJ2_9HYPH</name>
<dbReference type="SUPFAM" id="SSF52540">
    <property type="entry name" value="P-loop containing nucleoside triphosphate hydrolases"/>
    <property type="match status" value="2"/>
</dbReference>
<dbReference type="GO" id="GO:0006754">
    <property type="term" value="P:ATP biosynthetic process"/>
    <property type="evidence" value="ECO:0007669"/>
    <property type="project" value="UniProtKB-KW"/>
</dbReference>
<evidence type="ECO:0000313" key="4">
    <source>
        <dbReference type="EMBL" id="GLI91523.1"/>
    </source>
</evidence>
<evidence type="ECO:0000313" key="5">
    <source>
        <dbReference type="Proteomes" id="UP001144323"/>
    </source>
</evidence>
<accession>A0A9W6LQJ2</accession>
<proteinExistence type="predicted"/>
<feature type="domain" description="Polyphosphate kinase-2-related" evidence="3">
    <location>
        <begin position="52"/>
        <end position="272"/>
    </location>
</feature>
<dbReference type="AlphaFoldDB" id="A0A9W6LQJ2"/>
<evidence type="ECO:0000256" key="2">
    <source>
        <dbReference type="ARBA" id="ARBA00024500"/>
    </source>
</evidence>
<dbReference type="PANTHER" id="PTHR34383:SF3">
    <property type="entry name" value="POLYPHOSPHATE:AMP PHOSPHOTRANSFERASE"/>
    <property type="match status" value="1"/>
</dbReference>
<dbReference type="Gene3D" id="3.40.50.300">
    <property type="entry name" value="P-loop containing nucleotide triphosphate hydrolases"/>
    <property type="match status" value="2"/>
</dbReference>
<keyword evidence="5" id="KW-1185">Reference proteome</keyword>
<dbReference type="InterPro" id="IPR022489">
    <property type="entry name" value="PolyP_AMP_Tfrase"/>
</dbReference>
<dbReference type="InterPro" id="IPR027417">
    <property type="entry name" value="P-loop_NTPase"/>
</dbReference>
<dbReference type="GO" id="GO:0043751">
    <property type="term" value="F:polyphosphate:AMP phosphotransferase activity"/>
    <property type="evidence" value="ECO:0007669"/>
    <property type="project" value="InterPro"/>
</dbReference>
<sequence>MTFGLGNRCSILLSYGTRDWTDIYHSGPVWKVPSLDRPMFQSAALPHVMTRDDFAAVEARLREQLLDAQFEVAEKKNAAVLVTINGSDGAGKGEIVNRLYDWLDDHLVGTLSYGRPTDEERARPGAWRYWRDMPAKGRIGLVLGSWHHRALRNRALGRLDRAAYDDVLENMIRVEEMLRNEGVHLLKIWLHMDDADARRRLKKLREANGSLRRPAVIEWDEFDSARARGRLADAAMEMVERTSTGAAPWAVVPAADPHYRDAAVGDLLLQTLIRAAAAAPPAARTLAMAEPMRDLPKPSLASALDLSLTADRATYGAELAALQRRLTEATTARSFRRKGLVIVFEGNDAAGKGGAIRRVREALDPRRFRVHGVAAPTDEERARPYLWRFWRNIPRRGDVGIFDRSWYGRVLVERVEGYAAPDEWMRAYQEINDFERELHENGYMVVKLWLAISPQEQLARFQDREAKPFKRYKLTPDDWRNREKWALYETAMTEMIDRTSSRHAPWTLVEANDKKFARLKTLRTIVERLESQ</sequence>
<dbReference type="EMBL" id="BSEC01000001">
    <property type="protein sequence ID" value="GLI91523.1"/>
    <property type="molecule type" value="Genomic_DNA"/>
</dbReference>
<evidence type="ECO:0000256" key="1">
    <source>
        <dbReference type="ARBA" id="ARBA00023310"/>
    </source>
</evidence>
<organism evidence="4 5">
    <name type="scientific">Methylocystis echinoides</name>
    <dbReference type="NCBI Taxonomy" id="29468"/>
    <lineage>
        <taxon>Bacteria</taxon>
        <taxon>Pseudomonadati</taxon>
        <taxon>Pseudomonadota</taxon>
        <taxon>Alphaproteobacteria</taxon>
        <taxon>Hyphomicrobiales</taxon>
        <taxon>Methylocystaceae</taxon>
        <taxon>Methylocystis</taxon>
    </lineage>
</organism>
<dbReference type="Pfam" id="PF03976">
    <property type="entry name" value="PPK2"/>
    <property type="match status" value="2"/>
</dbReference>
<dbReference type="GO" id="GO:0006797">
    <property type="term" value="P:polyphosphate metabolic process"/>
    <property type="evidence" value="ECO:0007669"/>
    <property type="project" value="InterPro"/>
</dbReference>